<dbReference type="RefSeq" id="XP_018714466.1">
    <property type="nucleotide sequence ID" value="XM_018856750.1"/>
</dbReference>
<gene>
    <name evidence="1" type="ORF">METBIDRAFT_36519</name>
</gene>
<sequence>MSGLRRIATAASDGAAFVARTVVAPPGDALLPVPAGLAARSALFLATPQNLAATIENAILLHQHMGLQVVVAGVDRTVPHAAASGVSQLWMDAPMKIGRSTLLADSDPPPAVRESDGIHPVGAKVPWRSAAGSLCLDVAGHRIDLELANTAFATSTLTTLFYFQKRDAAATSAGDHMGQTLSALHVTLPRLAPALRAPVAHDRWTPLTDSEHLVVSGCTGNLVKAINGQPAARFLEQNARLMREASKDTKVYVKVYGAGAGAAAPPARHEVIAGGGGWGAKAGLLALSPGAHVRTGDRVEFFMVTPADRFRRLAAAVAPRQFLFECAPEATQYADLAGASRTVEHLFGASSEAGFVADGLSHTSAGETLSFAFGP</sequence>
<evidence type="ECO:0000313" key="2">
    <source>
        <dbReference type="Proteomes" id="UP000092555"/>
    </source>
</evidence>
<dbReference type="AlphaFoldDB" id="A0A1A0HIZ5"/>
<accession>A0A1A0HIZ5</accession>
<proteinExistence type="predicted"/>
<evidence type="ECO:0008006" key="3">
    <source>
        <dbReference type="Google" id="ProtNLM"/>
    </source>
</evidence>
<dbReference type="OrthoDB" id="4080562at2759"/>
<reference evidence="1 2" key="1">
    <citation type="submission" date="2016-05" db="EMBL/GenBank/DDBJ databases">
        <title>Comparative genomics of biotechnologically important yeasts.</title>
        <authorList>
            <consortium name="DOE Joint Genome Institute"/>
            <person name="Riley R."/>
            <person name="Haridas S."/>
            <person name="Wolfe K.H."/>
            <person name="Lopes M.R."/>
            <person name="Hittinger C.T."/>
            <person name="Goker M."/>
            <person name="Salamov A."/>
            <person name="Wisecaver J."/>
            <person name="Long T.M."/>
            <person name="Aerts A.L."/>
            <person name="Barry K."/>
            <person name="Choi C."/>
            <person name="Clum A."/>
            <person name="Coughlan A.Y."/>
            <person name="Deshpande S."/>
            <person name="Douglass A.P."/>
            <person name="Hanson S.J."/>
            <person name="Klenk H.-P."/>
            <person name="LaButti K."/>
            <person name="Lapidus A."/>
            <person name="Lindquist E."/>
            <person name="Lipzen A."/>
            <person name="Meier-kolthoff J.P."/>
            <person name="Ohm R.A."/>
            <person name="Otillar R.P."/>
            <person name="Pangilinan J."/>
            <person name="Peng Y."/>
            <person name="Rokas A."/>
            <person name="Rosa C.A."/>
            <person name="Scheuner C."/>
            <person name="Sibirny A.A."/>
            <person name="Slot J.C."/>
            <person name="Stielow J.B."/>
            <person name="Sun H."/>
            <person name="Kurtzman C.P."/>
            <person name="Blackwell M."/>
            <person name="Grigoriev I.V."/>
            <person name="Jeffries T.W."/>
        </authorList>
    </citation>
    <scope>NUCLEOTIDE SEQUENCE [LARGE SCALE GENOMIC DNA]</scope>
    <source>
        <strain evidence="1 2">NRRL YB-4993</strain>
    </source>
</reference>
<dbReference type="GeneID" id="30029726"/>
<name>A0A1A0HIZ5_9ASCO</name>
<dbReference type="Proteomes" id="UP000092555">
    <property type="component" value="Unassembled WGS sequence"/>
</dbReference>
<comment type="caution">
    <text evidence="1">The sequence shown here is derived from an EMBL/GenBank/DDBJ whole genome shotgun (WGS) entry which is preliminary data.</text>
</comment>
<protein>
    <recommendedName>
        <fullName evidence="3">FIST domain-containing protein</fullName>
    </recommendedName>
</protein>
<keyword evidence="2" id="KW-1185">Reference proteome</keyword>
<evidence type="ECO:0000313" key="1">
    <source>
        <dbReference type="EMBL" id="OBA23985.1"/>
    </source>
</evidence>
<organism evidence="1 2">
    <name type="scientific">Metschnikowia bicuspidata var. bicuspidata NRRL YB-4993</name>
    <dbReference type="NCBI Taxonomy" id="869754"/>
    <lineage>
        <taxon>Eukaryota</taxon>
        <taxon>Fungi</taxon>
        <taxon>Dikarya</taxon>
        <taxon>Ascomycota</taxon>
        <taxon>Saccharomycotina</taxon>
        <taxon>Pichiomycetes</taxon>
        <taxon>Metschnikowiaceae</taxon>
        <taxon>Metschnikowia</taxon>
    </lineage>
</organism>
<dbReference type="EMBL" id="LXTC01000001">
    <property type="protein sequence ID" value="OBA23985.1"/>
    <property type="molecule type" value="Genomic_DNA"/>
</dbReference>